<gene>
    <name evidence="2" type="ORF">CCMP2556_LOCUS16165</name>
</gene>
<evidence type="ECO:0000256" key="1">
    <source>
        <dbReference type="SAM" id="MobiDB-lite"/>
    </source>
</evidence>
<proteinExistence type="predicted"/>
<feature type="compositionally biased region" description="Low complexity" evidence="1">
    <location>
        <begin position="200"/>
        <end position="213"/>
    </location>
</feature>
<reference evidence="2 3" key="1">
    <citation type="submission" date="2024-02" db="EMBL/GenBank/DDBJ databases">
        <authorList>
            <person name="Chen Y."/>
            <person name="Shah S."/>
            <person name="Dougan E. K."/>
            <person name="Thang M."/>
            <person name="Chan C."/>
        </authorList>
    </citation>
    <scope>NUCLEOTIDE SEQUENCE [LARGE SCALE GENOMIC DNA]</scope>
</reference>
<feature type="compositionally biased region" description="Basic and acidic residues" evidence="1">
    <location>
        <begin position="127"/>
        <end position="138"/>
    </location>
</feature>
<feature type="compositionally biased region" description="Low complexity" evidence="1">
    <location>
        <begin position="230"/>
        <end position="240"/>
    </location>
</feature>
<keyword evidence="3" id="KW-1185">Reference proteome</keyword>
<sequence>MKEHLPLGLIAIFEDPDFKGSALVELSDSRMIRTPTAKEISRNYPWLLPVVKKWPNKVPSAYFLTDAFLMLDGFLGKKMIVPTETEGKVTLAGQEGVKLKKLLGALRNLWRSNKTNGQDDKITHLKSFLEESPSKKPDGEEETCGGLEVVPARNDLRPIDGNDPVSDAEEAASSCKGSQSESGDEGPLVRVGRNDGGEPSGSESSEAESAVSECNSPTLRLGESPKSDGKSVASVDSSSSSHRDSQVSSGWMGRAINHYTREEKEDQLVQLVNEIHIDLESQVMSKLEGKEWNSYSDYCLETLRRFGESCYRKLADLDFFKTWCRNRKAEDLQLQKFQ</sequence>
<evidence type="ECO:0000313" key="3">
    <source>
        <dbReference type="Proteomes" id="UP001642484"/>
    </source>
</evidence>
<dbReference type="EMBL" id="CAXAMN010008605">
    <property type="protein sequence ID" value="CAK9025913.1"/>
    <property type="molecule type" value="Genomic_DNA"/>
</dbReference>
<dbReference type="Proteomes" id="UP001642484">
    <property type="component" value="Unassembled WGS sequence"/>
</dbReference>
<protein>
    <submittedName>
        <fullName evidence="2">Uncharacterized protein</fullName>
    </submittedName>
</protein>
<organism evidence="2 3">
    <name type="scientific">Durusdinium trenchii</name>
    <dbReference type="NCBI Taxonomy" id="1381693"/>
    <lineage>
        <taxon>Eukaryota</taxon>
        <taxon>Sar</taxon>
        <taxon>Alveolata</taxon>
        <taxon>Dinophyceae</taxon>
        <taxon>Suessiales</taxon>
        <taxon>Symbiodiniaceae</taxon>
        <taxon>Durusdinium</taxon>
    </lineage>
</organism>
<evidence type="ECO:0000313" key="2">
    <source>
        <dbReference type="EMBL" id="CAK9025913.1"/>
    </source>
</evidence>
<feature type="region of interest" description="Disordered" evidence="1">
    <location>
        <begin position="127"/>
        <end position="249"/>
    </location>
</feature>
<name>A0ABP0KGT3_9DINO</name>
<accession>A0ABP0KGT3</accession>
<comment type="caution">
    <text evidence="2">The sequence shown here is derived from an EMBL/GenBank/DDBJ whole genome shotgun (WGS) entry which is preliminary data.</text>
</comment>